<evidence type="ECO:0000256" key="1">
    <source>
        <dbReference type="SAM" id="Phobius"/>
    </source>
</evidence>
<dbReference type="Proteomes" id="UP000075882">
    <property type="component" value="Unassembled WGS sequence"/>
</dbReference>
<keyword evidence="1" id="KW-1133">Transmembrane helix</keyword>
<accession>A0A8W7PYZ6</accession>
<evidence type="ECO:0000313" key="2">
    <source>
        <dbReference type="EnsemblMetazoa" id="ACOM040489-PA.1"/>
    </source>
</evidence>
<protein>
    <submittedName>
        <fullName evidence="2">Uncharacterized protein</fullName>
    </submittedName>
</protein>
<name>A0A8W7PYZ6_ANOCL</name>
<keyword evidence="1" id="KW-0472">Membrane</keyword>
<dbReference type="EnsemblMetazoa" id="ACOM040489-RA">
    <property type="protein sequence ID" value="ACOM040489-PA.1"/>
    <property type="gene ID" value="ACOM040489"/>
</dbReference>
<sequence length="201" mass="22352">MMSPDTGCPMKEHAGTFVKSTAVLASIPMLADLAVRWQQPFSIPPHVPCSKPPDIQQSRKNSHVPPSCWHSIIIFISTIIIIVTIFFAVFATPSVHARLIRSAHLERLRPAALKPIRARCLLLVRYPERTERALQMATVGRPAVDVADVVDAREQLVRYEQVPRRDVPARAPRADLFDAQPQLGIGERAYLGIELVALTGR</sequence>
<proteinExistence type="predicted"/>
<keyword evidence="1" id="KW-0812">Transmembrane</keyword>
<feature type="transmembrane region" description="Helical" evidence="1">
    <location>
        <begin position="69"/>
        <end position="91"/>
    </location>
</feature>
<organism evidence="2">
    <name type="scientific">Anopheles coluzzii</name>
    <name type="common">African malaria mosquito</name>
    <dbReference type="NCBI Taxonomy" id="1518534"/>
    <lineage>
        <taxon>Eukaryota</taxon>
        <taxon>Metazoa</taxon>
        <taxon>Ecdysozoa</taxon>
        <taxon>Arthropoda</taxon>
        <taxon>Hexapoda</taxon>
        <taxon>Insecta</taxon>
        <taxon>Pterygota</taxon>
        <taxon>Neoptera</taxon>
        <taxon>Endopterygota</taxon>
        <taxon>Diptera</taxon>
        <taxon>Nematocera</taxon>
        <taxon>Culicoidea</taxon>
        <taxon>Culicidae</taxon>
        <taxon>Anophelinae</taxon>
        <taxon>Anopheles</taxon>
    </lineage>
</organism>
<reference evidence="2" key="1">
    <citation type="submission" date="2022-08" db="UniProtKB">
        <authorList>
            <consortium name="EnsemblMetazoa"/>
        </authorList>
    </citation>
    <scope>IDENTIFICATION</scope>
</reference>
<dbReference type="AlphaFoldDB" id="A0A8W7PYZ6"/>